<dbReference type="Pfam" id="PF04870">
    <property type="entry name" value="Moulting_cycle"/>
    <property type="match status" value="1"/>
</dbReference>
<dbReference type="PANTHER" id="PTHR21523:SF44">
    <property type="entry name" value="MLT-TEN (MLT-10) RELATED"/>
    <property type="match status" value="1"/>
</dbReference>
<evidence type="ECO:0000256" key="1">
    <source>
        <dbReference type="SAM" id="SignalP"/>
    </source>
</evidence>
<dbReference type="InterPro" id="IPR006954">
    <property type="entry name" value="Mlt-10-like"/>
</dbReference>
<evidence type="ECO:0000313" key="3">
    <source>
        <dbReference type="WBParaSite" id="MBELARI_LOCUS12712"/>
    </source>
</evidence>
<feature type="signal peptide" evidence="1">
    <location>
        <begin position="1"/>
        <end position="23"/>
    </location>
</feature>
<dbReference type="Proteomes" id="UP000887575">
    <property type="component" value="Unassembled WGS sequence"/>
</dbReference>
<sequence length="758" mass="87787">MTKRFLLLVCLIFMIYQLERTKAISRKRVNRDMSDFKDIRLDEKGYNKTMQIHYNWYIHSIKALMGEMGKQLMRKLSKAQKIKMIRCLDKIRDRKDIVSAARCLIDGKIAYEEMRLHRVKYDDFMAKKSGEEMVSAVGSTQDGGVAFRQEEMTPTRSSPSTISPNVLKRRKFKQKIDPLKVLKHKNRYKKWMGKFRVVATGEQTGNAKSKTKTKTRKTKTTTVIPRTTVTGRSINLKPFRFKANPEPLKYPMSKMRKMKSRKHKIGKKKMIKMSQEEVERRIQQRLSHFLKYYDRSDEKRSRKMRKKYKKAHRSLLMAQKESELSEMQFRRRVKRSPYRLIADQVQKSDSQKFVVTNLKKMPALLENRISPVQRISKMVINMVRGKNGTERVGGWAKTYEAILSMKKTMDKQAKEPGAKVYDLRMYDLVLGRDTPSEDLFQRANHPEFIGETYGLASRMGGNKNNMKFLSPRIAPVMPDKYGYAHKRQLSPSILSFYKDEAEDQILPLPEILEASGMKGRDQTSMLEMIMEVSGAKDVVNDAMKAVENMKLFGMEGEILEVTKRTMEIFKSLEKSFTGRQQKEMKKRGYTFQLPHQLEKLHEQQGILERKDHGFDYDEYRKQSRLEREKGLWVKIWHIARNGSEVNDNFEHAHQVIGNATALGEAEHRRVKRLTPCNPPCISVPNLLGVLNPTVLAPYAFTPIFGLSVLGPVVLSPSLFSPLILNPAVLSPYVLSPAVGEDEITGIEQRKRTCEKLLP</sequence>
<keyword evidence="2" id="KW-1185">Reference proteome</keyword>
<organism evidence="2 3">
    <name type="scientific">Mesorhabditis belari</name>
    <dbReference type="NCBI Taxonomy" id="2138241"/>
    <lineage>
        <taxon>Eukaryota</taxon>
        <taxon>Metazoa</taxon>
        <taxon>Ecdysozoa</taxon>
        <taxon>Nematoda</taxon>
        <taxon>Chromadorea</taxon>
        <taxon>Rhabditida</taxon>
        <taxon>Rhabditina</taxon>
        <taxon>Rhabditomorpha</taxon>
        <taxon>Rhabditoidea</taxon>
        <taxon>Rhabditidae</taxon>
        <taxon>Mesorhabditinae</taxon>
        <taxon>Mesorhabditis</taxon>
    </lineage>
</organism>
<proteinExistence type="predicted"/>
<name>A0AAF3EFE7_9BILA</name>
<protein>
    <submittedName>
        <fullName evidence="3">Uncharacterized protein</fullName>
    </submittedName>
</protein>
<feature type="chain" id="PRO_5042248187" evidence="1">
    <location>
        <begin position="24"/>
        <end position="758"/>
    </location>
</feature>
<evidence type="ECO:0000313" key="2">
    <source>
        <dbReference type="Proteomes" id="UP000887575"/>
    </source>
</evidence>
<dbReference type="WBParaSite" id="MBELARI_LOCUS12712">
    <property type="protein sequence ID" value="MBELARI_LOCUS12712"/>
    <property type="gene ID" value="MBELARI_LOCUS12712"/>
</dbReference>
<keyword evidence="1" id="KW-0732">Signal</keyword>
<dbReference type="PANTHER" id="PTHR21523">
    <property type="match status" value="1"/>
</dbReference>
<reference evidence="3" key="1">
    <citation type="submission" date="2024-02" db="UniProtKB">
        <authorList>
            <consortium name="WormBaseParasite"/>
        </authorList>
    </citation>
    <scope>IDENTIFICATION</scope>
</reference>
<accession>A0AAF3EFE7</accession>
<dbReference type="AlphaFoldDB" id="A0AAF3EFE7"/>